<evidence type="ECO:0000313" key="4">
    <source>
        <dbReference type="Proteomes" id="UP000626092"/>
    </source>
</evidence>
<accession>A0A834H5I1</accession>
<keyword evidence="4" id="KW-1185">Reference proteome</keyword>
<sequence length="157" mass="17897">MHSLKKRRHGKKGWVALKLDMAKAYDRIEWSYLEVILRKFGFADQWIRWVMAYVTTVSFATVINGAKGDLFSPSRGIKQGSPLSPFLFILCVKGFHYLLQTVVSDGALHGVKIRQHCPAISYLFFADDSVLFWEATASGVMLLMRLCVNMRPPLGKW</sequence>
<comment type="caution">
    <text evidence="3">The sequence shown here is derived from an EMBL/GenBank/DDBJ whole genome shotgun (WGS) entry which is preliminary data.</text>
</comment>
<dbReference type="OrthoDB" id="1932527at2759"/>
<gene>
    <name evidence="3" type="ORF">RHSIM_Rhsim04G0127200</name>
</gene>
<dbReference type="Pfam" id="PF00078">
    <property type="entry name" value="RVT_1"/>
    <property type="match status" value="1"/>
</dbReference>
<organism evidence="3 4">
    <name type="scientific">Rhododendron simsii</name>
    <name type="common">Sims's rhododendron</name>
    <dbReference type="NCBI Taxonomy" id="118357"/>
    <lineage>
        <taxon>Eukaryota</taxon>
        <taxon>Viridiplantae</taxon>
        <taxon>Streptophyta</taxon>
        <taxon>Embryophyta</taxon>
        <taxon>Tracheophyta</taxon>
        <taxon>Spermatophyta</taxon>
        <taxon>Magnoliopsida</taxon>
        <taxon>eudicotyledons</taxon>
        <taxon>Gunneridae</taxon>
        <taxon>Pentapetalae</taxon>
        <taxon>asterids</taxon>
        <taxon>Ericales</taxon>
        <taxon>Ericaceae</taxon>
        <taxon>Ericoideae</taxon>
        <taxon>Rhodoreae</taxon>
        <taxon>Rhododendron</taxon>
    </lineage>
</organism>
<dbReference type="PROSITE" id="PS50878">
    <property type="entry name" value="RT_POL"/>
    <property type="match status" value="1"/>
</dbReference>
<dbReference type="SUPFAM" id="SSF56672">
    <property type="entry name" value="DNA/RNA polymerases"/>
    <property type="match status" value="1"/>
</dbReference>
<evidence type="ECO:0000256" key="1">
    <source>
        <dbReference type="SAM" id="Phobius"/>
    </source>
</evidence>
<keyword evidence="1" id="KW-0812">Transmembrane</keyword>
<evidence type="ECO:0000259" key="2">
    <source>
        <dbReference type="PROSITE" id="PS50878"/>
    </source>
</evidence>
<name>A0A834H5I1_RHOSS</name>
<keyword evidence="1" id="KW-1133">Transmembrane helix</keyword>
<dbReference type="Proteomes" id="UP000626092">
    <property type="component" value="Unassembled WGS sequence"/>
</dbReference>
<proteinExistence type="predicted"/>
<dbReference type="InterPro" id="IPR043502">
    <property type="entry name" value="DNA/RNA_pol_sf"/>
</dbReference>
<dbReference type="AlphaFoldDB" id="A0A834H5I1"/>
<dbReference type="InterPro" id="IPR000477">
    <property type="entry name" value="RT_dom"/>
</dbReference>
<evidence type="ECO:0000313" key="3">
    <source>
        <dbReference type="EMBL" id="KAF7145715.1"/>
    </source>
</evidence>
<reference evidence="3" key="1">
    <citation type="submission" date="2019-11" db="EMBL/GenBank/DDBJ databases">
        <authorList>
            <person name="Liu Y."/>
            <person name="Hou J."/>
            <person name="Li T.-Q."/>
            <person name="Guan C.-H."/>
            <person name="Wu X."/>
            <person name="Wu H.-Z."/>
            <person name="Ling F."/>
            <person name="Zhang R."/>
            <person name="Shi X.-G."/>
            <person name="Ren J.-P."/>
            <person name="Chen E.-F."/>
            <person name="Sun J.-M."/>
        </authorList>
    </citation>
    <scope>NUCLEOTIDE SEQUENCE</scope>
    <source>
        <strain evidence="3">Adult_tree_wgs_1</strain>
        <tissue evidence="3">Leaves</tissue>
    </source>
</reference>
<keyword evidence="1" id="KW-0472">Membrane</keyword>
<dbReference type="EMBL" id="WJXA01000004">
    <property type="protein sequence ID" value="KAF7145715.1"/>
    <property type="molecule type" value="Genomic_DNA"/>
</dbReference>
<protein>
    <recommendedName>
        <fullName evidence="2">Reverse transcriptase domain-containing protein</fullName>
    </recommendedName>
</protein>
<feature type="domain" description="Reverse transcriptase" evidence="2">
    <location>
        <begin position="1"/>
        <end position="157"/>
    </location>
</feature>
<dbReference type="PANTHER" id="PTHR19446">
    <property type="entry name" value="REVERSE TRANSCRIPTASES"/>
    <property type="match status" value="1"/>
</dbReference>
<feature type="transmembrane region" description="Helical" evidence="1">
    <location>
        <begin position="46"/>
        <end position="66"/>
    </location>
</feature>
<feature type="transmembrane region" description="Helical" evidence="1">
    <location>
        <begin position="130"/>
        <end position="148"/>
    </location>
</feature>